<reference evidence="12" key="1">
    <citation type="submission" date="2011-05" db="EMBL/GenBank/DDBJ databases">
        <authorList>
            <person name="Richards S.R."/>
            <person name="Qu J."/>
            <person name="Jiang H."/>
            <person name="Jhangiani S.N."/>
            <person name="Agravi P."/>
            <person name="Goodspeed R."/>
            <person name="Gross S."/>
            <person name="Mandapat C."/>
            <person name="Jackson L."/>
            <person name="Mathew T."/>
            <person name="Pu L."/>
            <person name="Thornton R."/>
            <person name="Saada N."/>
            <person name="Wilczek-Boney K.B."/>
            <person name="Lee S."/>
            <person name="Kovar C."/>
            <person name="Wu Y."/>
            <person name="Scherer S.E."/>
            <person name="Worley K.C."/>
            <person name="Muzny D.M."/>
            <person name="Gibbs R."/>
        </authorList>
    </citation>
    <scope>NUCLEOTIDE SEQUENCE</scope>
    <source>
        <strain evidence="12">Brora</strain>
    </source>
</reference>
<accession>T1IV23</accession>
<keyword evidence="12" id="KW-1185">Reference proteome</keyword>
<dbReference type="EMBL" id="JH431571">
    <property type="status" value="NOT_ANNOTATED_CDS"/>
    <property type="molecule type" value="Genomic_DNA"/>
</dbReference>
<evidence type="ECO:0000256" key="7">
    <source>
        <dbReference type="ARBA" id="ARBA00023242"/>
    </source>
</evidence>
<dbReference type="EnsemblMetazoa" id="SMAR005012-RA">
    <property type="protein sequence ID" value="SMAR005012-PA"/>
    <property type="gene ID" value="SMAR005012"/>
</dbReference>
<dbReference type="eggNOG" id="KOG0863">
    <property type="taxonomic scope" value="Eukaryota"/>
</dbReference>
<sequence length="554" mass="62260">MGHARLRASQLQRPRMLSPPQSGGNAHNSEGSPSLCAPGYLNPAHKAKIHHTSKAASLMKVAPNKFEPNVQTSADIKCTVKSKKKKHKLTEWLSNLRKCPSGFKQHLQNKAEKKLCKATAEASKNVSAMKCLLLEFEEQKLSDLKNLMLNFVKIEMVFHAKALELYTTAWRAAKSLKIKEDMKTFCKYIVEQSNLWKALDLETYMEHENKSENNAEFSSKENNQEQLSDESTLDDDEFLAIVDEFCRRYEMSIPKPCCSKCPHVMITEDNEKAHEFPFRNQYDNDVTVWSPQGRLHQVEYAMEAVKQGSATVGVKNKTHAILVALKRASSELSAHQKKIIPIDDHVGITIAGLTADARMLSRFMRTECLNNRYSHTASLPINRLVAVLGNKMQACTQRYDRRPYGVGLLVAGYDDMGPHIYQTCPSANYFDCKAMAIGARSQSARTYLEKRLNEFQSCSLEDLIKHGLLALRDTLPNEVELTTKNCSVAVVGRNTNFVIYDDEAVAPYLASIEGELRTHGPQADEPKAEVPIDADRLPTDPQPDVAGEDRMQLD</sequence>
<dbReference type="Pfam" id="PF06730">
    <property type="entry name" value="FAM92"/>
    <property type="match status" value="1"/>
</dbReference>
<feature type="region of interest" description="Disordered" evidence="9">
    <location>
        <begin position="210"/>
        <end position="232"/>
    </location>
</feature>
<evidence type="ECO:0000313" key="12">
    <source>
        <dbReference type="Proteomes" id="UP000014500"/>
    </source>
</evidence>
<evidence type="ECO:0000256" key="9">
    <source>
        <dbReference type="SAM" id="MobiDB-lite"/>
    </source>
</evidence>
<dbReference type="InterPro" id="IPR001353">
    <property type="entry name" value="Proteasome_sua/b"/>
</dbReference>
<keyword evidence="5" id="KW-0963">Cytoplasm</keyword>
<organism evidence="11 12">
    <name type="scientific">Strigamia maritima</name>
    <name type="common">European centipede</name>
    <name type="synonym">Geophilus maritimus</name>
    <dbReference type="NCBI Taxonomy" id="126957"/>
    <lineage>
        <taxon>Eukaryota</taxon>
        <taxon>Metazoa</taxon>
        <taxon>Ecdysozoa</taxon>
        <taxon>Arthropoda</taxon>
        <taxon>Myriapoda</taxon>
        <taxon>Chilopoda</taxon>
        <taxon>Pleurostigmophora</taxon>
        <taxon>Geophilomorpha</taxon>
        <taxon>Linotaeniidae</taxon>
        <taxon>Strigamia</taxon>
    </lineage>
</organism>
<dbReference type="Gene3D" id="3.60.20.10">
    <property type="entry name" value="Glutamine Phosphoribosylpyrophosphate, subunit 1, domain 1"/>
    <property type="match status" value="1"/>
</dbReference>
<dbReference type="PANTHER" id="PTHR11599">
    <property type="entry name" value="PROTEASOME SUBUNIT ALPHA/BETA"/>
    <property type="match status" value="1"/>
</dbReference>
<dbReference type="GO" id="GO:0005737">
    <property type="term" value="C:cytoplasm"/>
    <property type="evidence" value="ECO:0007669"/>
    <property type="project" value="UniProtKB-SubCell"/>
</dbReference>
<evidence type="ECO:0000313" key="11">
    <source>
        <dbReference type="EnsemblMetazoa" id="SMAR005012-PA"/>
    </source>
</evidence>
<comment type="function">
    <text evidence="1">The proteasome is a multicatalytic proteinase complex which is characterized by its ability to cleave peptides with Arg, Phe, Tyr, Leu, and Glu adjacent to the leaving group at neutral or slightly basic pH. The proteasome has an ATP-dependent proteolytic activity.</text>
</comment>
<dbReference type="Pfam" id="PF00227">
    <property type="entry name" value="Proteasome"/>
    <property type="match status" value="1"/>
</dbReference>
<feature type="compositionally biased region" description="Polar residues" evidence="9">
    <location>
        <begin position="19"/>
        <end position="32"/>
    </location>
</feature>
<dbReference type="SMART" id="SM00948">
    <property type="entry name" value="Proteasome_A_N"/>
    <property type="match status" value="1"/>
</dbReference>
<dbReference type="GO" id="GO:0006511">
    <property type="term" value="P:ubiquitin-dependent protein catabolic process"/>
    <property type="evidence" value="ECO:0007669"/>
    <property type="project" value="InterPro"/>
</dbReference>
<dbReference type="Pfam" id="PF10584">
    <property type="entry name" value="Proteasome_A_N"/>
    <property type="match status" value="1"/>
</dbReference>
<dbReference type="PROSITE" id="PS00388">
    <property type="entry name" value="PROTEASOME_ALPHA_1"/>
    <property type="match status" value="1"/>
</dbReference>
<evidence type="ECO:0000259" key="10">
    <source>
        <dbReference type="PROSITE" id="PS00388"/>
    </source>
</evidence>
<dbReference type="SUPFAM" id="SSF56235">
    <property type="entry name" value="N-terminal nucleophile aminohydrolases (Ntn hydrolases)"/>
    <property type="match status" value="1"/>
</dbReference>
<comment type="similarity">
    <text evidence="8">Belongs to the peptidase T1A family.</text>
</comment>
<keyword evidence="6 8" id="KW-0647">Proteasome</keyword>
<dbReference type="CDD" id="cd03749">
    <property type="entry name" value="proteasome_alpha_type_1"/>
    <property type="match status" value="1"/>
</dbReference>
<dbReference type="PROSITE" id="PS51475">
    <property type="entry name" value="PROTEASOME_ALPHA_2"/>
    <property type="match status" value="1"/>
</dbReference>
<dbReference type="Proteomes" id="UP000014500">
    <property type="component" value="Unassembled WGS sequence"/>
</dbReference>
<dbReference type="STRING" id="126957.T1IV23"/>
<feature type="region of interest" description="Disordered" evidence="9">
    <location>
        <begin position="1"/>
        <end position="37"/>
    </location>
</feature>
<dbReference type="FunFam" id="3.60.20.10:FF:000063">
    <property type="entry name" value="Proteasome subunit alpha type"/>
    <property type="match status" value="1"/>
</dbReference>
<keyword evidence="7" id="KW-0539">Nucleus</keyword>
<feature type="compositionally biased region" description="Basic and acidic residues" evidence="9">
    <location>
        <begin position="517"/>
        <end position="538"/>
    </location>
</feature>
<feature type="domain" description="Proteasome alpha-type subunits" evidence="10">
    <location>
        <begin position="282"/>
        <end position="304"/>
    </location>
</feature>
<dbReference type="InterPro" id="IPR035144">
    <property type="entry name" value="Proteasome_alpha1"/>
</dbReference>
<name>T1IV23_STRMM</name>
<comment type="subcellular location">
    <subcellularLocation>
        <location evidence="3">Cytoplasm</location>
    </subcellularLocation>
    <subcellularLocation>
        <location evidence="2">Nucleus</location>
    </subcellularLocation>
</comment>
<dbReference type="AlphaFoldDB" id="T1IV23"/>
<dbReference type="GO" id="GO:0019773">
    <property type="term" value="C:proteasome core complex, alpha-subunit complex"/>
    <property type="evidence" value="ECO:0007669"/>
    <property type="project" value="UniProtKB-UniRule"/>
</dbReference>
<protein>
    <recommendedName>
        <fullName evidence="4">Proteasome subunit alpha type-1</fullName>
    </recommendedName>
</protein>
<evidence type="ECO:0000256" key="1">
    <source>
        <dbReference type="ARBA" id="ARBA00002000"/>
    </source>
</evidence>
<dbReference type="GO" id="GO:0005634">
    <property type="term" value="C:nucleus"/>
    <property type="evidence" value="ECO:0007669"/>
    <property type="project" value="UniProtKB-SubCell"/>
</dbReference>
<dbReference type="InterPro" id="IPR050115">
    <property type="entry name" value="Proteasome_alpha"/>
</dbReference>
<proteinExistence type="inferred from homology"/>
<dbReference type="InterPro" id="IPR009602">
    <property type="entry name" value="CBAR/FAM92"/>
</dbReference>
<dbReference type="HOGENOM" id="CLU_492026_0_0_1"/>
<dbReference type="InterPro" id="IPR029055">
    <property type="entry name" value="Ntn_hydrolases_N"/>
</dbReference>
<evidence type="ECO:0000256" key="4">
    <source>
        <dbReference type="ARBA" id="ARBA00021331"/>
    </source>
</evidence>
<evidence type="ECO:0000256" key="6">
    <source>
        <dbReference type="ARBA" id="ARBA00022942"/>
    </source>
</evidence>
<evidence type="ECO:0000256" key="5">
    <source>
        <dbReference type="ARBA" id="ARBA00022490"/>
    </source>
</evidence>
<evidence type="ECO:0000256" key="3">
    <source>
        <dbReference type="ARBA" id="ARBA00004496"/>
    </source>
</evidence>
<feature type="compositionally biased region" description="Basic and acidic residues" evidence="9">
    <location>
        <begin position="210"/>
        <end position="223"/>
    </location>
</feature>
<feature type="region of interest" description="Disordered" evidence="9">
    <location>
        <begin position="517"/>
        <end position="554"/>
    </location>
</feature>
<evidence type="ECO:0000256" key="8">
    <source>
        <dbReference type="PROSITE-ProRule" id="PRU00808"/>
    </source>
</evidence>
<dbReference type="InterPro" id="IPR023332">
    <property type="entry name" value="Proteasome_alpha-type"/>
</dbReference>
<evidence type="ECO:0000256" key="2">
    <source>
        <dbReference type="ARBA" id="ARBA00004123"/>
    </source>
</evidence>
<reference evidence="11" key="2">
    <citation type="submission" date="2015-02" db="UniProtKB">
        <authorList>
            <consortium name="EnsemblMetazoa"/>
        </authorList>
    </citation>
    <scope>IDENTIFICATION</scope>
</reference>
<dbReference type="InterPro" id="IPR000426">
    <property type="entry name" value="Proteasome_asu_N"/>
</dbReference>